<evidence type="ECO:0000313" key="4">
    <source>
        <dbReference type="Proteomes" id="UP000321379"/>
    </source>
</evidence>
<gene>
    <name evidence="3" type="ORF">FVP33_14270</name>
</gene>
<reference evidence="3 4" key="1">
    <citation type="submission" date="2019-08" db="EMBL/GenBank/DDBJ databases">
        <title>Bacterial whole genome sequence for Glaciihabitans sp. CHu50b-6-2.</title>
        <authorList>
            <person name="Jin L."/>
        </authorList>
    </citation>
    <scope>NUCLEOTIDE SEQUENCE [LARGE SCALE GENOMIC DNA]</scope>
    <source>
        <strain evidence="3 4">CHu50b-6-2</strain>
    </source>
</reference>
<dbReference type="SUPFAM" id="SSF54637">
    <property type="entry name" value="Thioesterase/thiol ester dehydrase-isomerase"/>
    <property type="match status" value="1"/>
</dbReference>
<name>A0A5C8UP85_9MICO</name>
<sequence>MADTEARGLYLDDLHVGDSYRTADYVVSEPAILAFGAQFDPQVFHLDAEAATGTFFGGLAASGWHTAAITMNLLVTSGLPFADGLIGAGAELSWPTATRPGDVLHAEAAITQITPSRSRPDRGIVTVESRTLTADGEERQRLVACMVVFRRDATLTPR</sequence>
<dbReference type="EMBL" id="VRMG01000009">
    <property type="protein sequence ID" value="TXN29337.1"/>
    <property type="molecule type" value="Genomic_DNA"/>
</dbReference>
<protein>
    <submittedName>
        <fullName evidence="3">Dehydratase</fullName>
    </submittedName>
</protein>
<organism evidence="3 4">
    <name type="scientific">Lacisediminihabitans profunda</name>
    <dbReference type="NCBI Taxonomy" id="2594790"/>
    <lineage>
        <taxon>Bacteria</taxon>
        <taxon>Bacillati</taxon>
        <taxon>Actinomycetota</taxon>
        <taxon>Actinomycetes</taxon>
        <taxon>Micrococcales</taxon>
        <taxon>Microbacteriaceae</taxon>
        <taxon>Lacisediminihabitans</taxon>
    </lineage>
</organism>
<evidence type="ECO:0000259" key="2">
    <source>
        <dbReference type="Pfam" id="PF01575"/>
    </source>
</evidence>
<dbReference type="PANTHER" id="PTHR43664">
    <property type="entry name" value="MONOAMINE OXIDASE-RELATED"/>
    <property type="match status" value="1"/>
</dbReference>
<dbReference type="AlphaFoldDB" id="A0A5C8UP85"/>
<accession>A0A5C8UP85</accession>
<dbReference type="InterPro" id="IPR052342">
    <property type="entry name" value="MCH/BMMD"/>
</dbReference>
<dbReference type="Pfam" id="PF01575">
    <property type="entry name" value="MaoC_dehydratas"/>
    <property type="match status" value="1"/>
</dbReference>
<keyword evidence="4" id="KW-1185">Reference proteome</keyword>
<proteinExistence type="inferred from homology"/>
<comment type="similarity">
    <text evidence="1">Belongs to the enoyl-CoA hydratase/isomerase family.</text>
</comment>
<dbReference type="Proteomes" id="UP000321379">
    <property type="component" value="Unassembled WGS sequence"/>
</dbReference>
<feature type="domain" description="MaoC-like" evidence="2">
    <location>
        <begin position="16"/>
        <end position="128"/>
    </location>
</feature>
<dbReference type="InterPro" id="IPR029069">
    <property type="entry name" value="HotDog_dom_sf"/>
</dbReference>
<evidence type="ECO:0000313" key="3">
    <source>
        <dbReference type="EMBL" id="TXN29337.1"/>
    </source>
</evidence>
<evidence type="ECO:0000256" key="1">
    <source>
        <dbReference type="ARBA" id="ARBA00005254"/>
    </source>
</evidence>
<dbReference type="RefSeq" id="WP_147784355.1">
    <property type="nucleotide sequence ID" value="NZ_VRMG01000009.1"/>
</dbReference>
<comment type="caution">
    <text evidence="3">The sequence shown here is derived from an EMBL/GenBank/DDBJ whole genome shotgun (WGS) entry which is preliminary data.</text>
</comment>
<dbReference type="Gene3D" id="3.10.129.10">
    <property type="entry name" value="Hotdog Thioesterase"/>
    <property type="match status" value="1"/>
</dbReference>
<dbReference type="InterPro" id="IPR002539">
    <property type="entry name" value="MaoC-like_dom"/>
</dbReference>
<dbReference type="PANTHER" id="PTHR43664:SF1">
    <property type="entry name" value="BETA-METHYLMALYL-COA DEHYDRATASE"/>
    <property type="match status" value="1"/>
</dbReference>